<accession>A0A238K9S0</accession>
<evidence type="ECO:0008006" key="3">
    <source>
        <dbReference type="Google" id="ProtNLM"/>
    </source>
</evidence>
<protein>
    <recommendedName>
        <fullName evidence="3">Tetratricopeptide repeat protein</fullName>
    </recommendedName>
</protein>
<evidence type="ECO:0000313" key="2">
    <source>
        <dbReference type="Proteomes" id="UP000203464"/>
    </source>
</evidence>
<keyword evidence="2" id="KW-1185">Reference proteome</keyword>
<proteinExistence type="predicted"/>
<organism evidence="1 2">
    <name type="scientific">Octadecabacter ascidiaceicola</name>
    <dbReference type="NCBI Taxonomy" id="1655543"/>
    <lineage>
        <taxon>Bacteria</taxon>
        <taxon>Pseudomonadati</taxon>
        <taxon>Pseudomonadota</taxon>
        <taxon>Alphaproteobacteria</taxon>
        <taxon>Rhodobacterales</taxon>
        <taxon>Roseobacteraceae</taxon>
        <taxon>Octadecabacter</taxon>
    </lineage>
</organism>
<dbReference type="InterPro" id="IPR011990">
    <property type="entry name" value="TPR-like_helical_dom_sf"/>
</dbReference>
<reference evidence="2" key="1">
    <citation type="submission" date="2017-05" db="EMBL/GenBank/DDBJ databases">
        <authorList>
            <person name="Rodrigo-Torres L."/>
            <person name="Arahal R. D."/>
            <person name="Lucena T."/>
        </authorList>
    </citation>
    <scope>NUCLEOTIDE SEQUENCE [LARGE SCALE GENOMIC DNA]</scope>
    <source>
        <strain evidence="2">CECT 8868</strain>
    </source>
</reference>
<name>A0A238K9S0_9RHOB</name>
<dbReference type="AlphaFoldDB" id="A0A238K9S0"/>
<dbReference type="EMBL" id="FXYD01000003">
    <property type="protein sequence ID" value="SMX39565.1"/>
    <property type="molecule type" value="Genomic_DNA"/>
</dbReference>
<dbReference type="Gene3D" id="1.25.40.10">
    <property type="entry name" value="Tetratricopeptide repeat domain"/>
    <property type="match status" value="1"/>
</dbReference>
<dbReference type="SUPFAM" id="SSF48452">
    <property type="entry name" value="TPR-like"/>
    <property type="match status" value="1"/>
</dbReference>
<sequence length="440" mass="49448">MNVAVSEIVGVSSRFTTNCNPETCLTLLILLKGETLRVSIDSIASISIAIDPTDQDETLQILSYVIACMALRSDFKDHLHDLAGYFVRENISCECRELASVVTSGVVDNCEMAAIIASINGIHERQDDNYSRYIHAQLSCPAPHEEKLSALQRFYKDAIDAHATRSMREQAVIHYSFGNSLRVAFEYKAAFKQFNLARRKYPRYLEKGYFLAELGATLYFLKRYRLSSKVYEAAHAIKASAQTAICAGDAYLFSGQPDKAKKLYDEASKSNDQFEATEGNVKAHAASWLVEFLKQNNLDQNTLLSKSEFWSDVMQNAIDGEHYEHAFCASIILSYLLENDPAAWTNAIQISFRLMLEGGEPSIMISTLSCAVQRCGYHAYSYFRRILVSNGCPPDVVPMLDQIAKTLQDERASVEQPSTILRLVEPPSFDTVLRYEHSER</sequence>
<dbReference type="Proteomes" id="UP000203464">
    <property type="component" value="Unassembled WGS sequence"/>
</dbReference>
<evidence type="ECO:0000313" key="1">
    <source>
        <dbReference type="EMBL" id="SMX39565.1"/>
    </source>
</evidence>
<gene>
    <name evidence="1" type="ORF">OCA8868_02018</name>
</gene>